<reference evidence="1 2" key="1">
    <citation type="submission" date="2020-05" db="EMBL/GenBank/DDBJ databases">
        <authorList>
            <person name="Campoy J."/>
            <person name="Schneeberger K."/>
            <person name="Spophaly S."/>
        </authorList>
    </citation>
    <scope>NUCLEOTIDE SEQUENCE [LARGE SCALE GENOMIC DNA]</scope>
    <source>
        <strain evidence="1">PruArmRojPasFocal</strain>
    </source>
</reference>
<gene>
    <name evidence="1" type="ORF">CURHAP_LOCUS22347</name>
</gene>
<dbReference type="PANTHER" id="PTHR46890">
    <property type="entry name" value="NON-LTR RETROLELEMENT REVERSE TRANSCRIPTASE-LIKE PROTEIN-RELATED"/>
    <property type="match status" value="1"/>
</dbReference>
<dbReference type="PANTHER" id="PTHR46890:SF48">
    <property type="entry name" value="RNA-DIRECTED DNA POLYMERASE"/>
    <property type="match status" value="1"/>
</dbReference>
<dbReference type="AlphaFoldDB" id="A0A6J5UD10"/>
<proteinExistence type="predicted"/>
<evidence type="ECO:0000313" key="1">
    <source>
        <dbReference type="EMBL" id="CAB4274033.1"/>
    </source>
</evidence>
<sequence length="342" mass="38543">MWQQRSRVTWLKKGDQNTRFFHEKANPGGEIIPFKGSLMRVMCDGGQNMERVLATITPCVTTNMNKILLRPFNRLELEQALGQMYPTKAPGIDGMPALFYQHYWHIVGDSVSDACRILNGEGSVRDFNHTLIALIPKITQPTRVTDFRPISLCTVLYKMVVKSFANRLKMILPESLSRCYGKEILLDILSRIEALDKDALYPQGFTGLIQQAKQLGRIRGGKVAAEAPVVSHLFFADDSLIFLEAKREVFEEVKGIFATYKKASGQKINLDKSAVSFSSNVTAEIINAARNILQVPVVACHERYLGLPTVVGRNRRSLFLTIQERVKRKVQGWKEKNLSNAS</sequence>
<dbReference type="InterPro" id="IPR052343">
    <property type="entry name" value="Retrotransposon-Effector_Assoc"/>
</dbReference>
<protein>
    <recommendedName>
        <fullName evidence="3">Reverse transcriptase domain-containing protein</fullName>
    </recommendedName>
</protein>
<evidence type="ECO:0008006" key="3">
    <source>
        <dbReference type="Google" id="ProtNLM"/>
    </source>
</evidence>
<organism evidence="1 2">
    <name type="scientific">Prunus armeniaca</name>
    <name type="common">Apricot</name>
    <name type="synonym">Armeniaca vulgaris</name>
    <dbReference type="NCBI Taxonomy" id="36596"/>
    <lineage>
        <taxon>Eukaryota</taxon>
        <taxon>Viridiplantae</taxon>
        <taxon>Streptophyta</taxon>
        <taxon>Embryophyta</taxon>
        <taxon>Tracheophyta</taxon>
        <taxon>Spermatophyta</taxon>
        <taxon>Magnoliopsida</taxon>
        <taxon>eudicotyledons</taxon>
        <taxon>Gunneridae</taxon>
        <taxon>Pentapetalae</taxon>
        <taxon>rosids</taxon>
        <taxon>fabids</taxon>
        <taxon>Rosales</taxon>
        <taxon>Rosaceae</taxon>
        <taxon>Amygdaloideae</taxon>
        <taxon>Amygdaleae</taxon>
        <taxon>Prunus</taxon>
    </lineage>
</organism>
<dbReference type="EMBL" id="CAEKDK010000003">
    <property type="protein sequence ID" value="CAB4274033.1"/>
    <property type="molecule type" value="Genomic_DNA"/>
</dbReference>
<name>A0A6J5UD10_PRUAR</name>
<accession>A0A6J5UD10</accession>
<evidence type="ECO:0000313" key="2">
    <source>
        <dbReference type="Proteomes" id="UP000507222"/>
    </source>
</evidence>
<dbReference type="Proteomes" id="UP000507222">
    <property type="component" value="Unassembled WGS sequence"/>
</dbReference>